<comment type="caution">
    <text evidence="1">The sequence shown here is derived from an EMBL/GenBank/DDBJ whole genome shotgun (WGS) entry which is preliminary data.</text>
</comment>
<keyword evidence="2" id="KW-1185">Reference proteome</keyword>
<dbReference type="EMBL" id="BSNX01000075">
    <property type="protein sequence ID" value="GLQ75666.1"/>
    <property type="molecule type" value="Genomic_DNA"/>
</dbReference>
<organism evidence="1 2">
    <name type="scientific">Vibrio penaeicida</name>
    <dbReference type="NCBI Taxonomy" id="104609"/>
    <lineage>
        <taxon>Bacteria</taxon>
        <taxon>Pseudomonadati</taxon>
        <taxon>Pseudomonadota</taxon>
        <taxon>Gammaproteobacteria</taxon>
        <taxon>Vibrionales</taxon>
        <taxon>Vibrionaceae</taxon>
        <taxon>Vibrio</taxon>
    </lineage>
</organism>
<dbReference type="RefSeq" id="WP_224056072.1">
    <property type="nucleotide sequence ID" value="NZ_AP025145.1"/>
</dbReference>
<proteinExistence type="predicted"/>
<reference evidence="2" key="1">
    <citation type="journal article" date="2019" name="Int. J. Syst. Evol. Microbiol.">
        <title>The Global Catalogue of Microorganisms (GCM) 10K type strain sequencing project: providing services to taxonomists for standard genome sequencing and annotation.</title>
        <authorList>
            <consortium name="The Broad Institute Genomics Platform"/>
            <consortium name="The Broad Institute Genome Sequencing Center for Infectious Disease"/>
            <person name="Wu L."/>
            <person name="Ma J."/>
        </authorList>
    </citation>
    <scope>NUCLEOTIDE SEQUENCE [LARGE SCALE GENOMIC DNA]</scope>
    <source>
        <strain evidence="2">NBRC 15640</strain>
    </source>
</reference>
<evidence type="ECO:0000313" key="2">
    <source>
        <dbReference type="Proteomes" id="UP001156690"/>
    </source>
</evidence>
<protein>
    <submittedName>
        <fullName evidence="1">Uncharacterized protein</fullName>
    </submittedName>
</protein>
<sequence length="141" mass="15154">MKSPPHPPAPPIEESIGEGLFVSHSTVQLVLHFVSPLSSGSQSKVHLSLHLTGGKFSTDPFSIVRLPGPIGPIGPVGPIGPSRPGTQLVAFARPENERIVANKILRTLFMDTNVIQISKEIFILLSYFISSINNTILLLSP</sequence>
<accession>A0AAV5NY91</accession>
<dbReference type="AlphaFoldDB" id="A0AAV5NY91"/>
<evidence type="ECO:0000313" key="1">
    <source>
        <dbReference type="EMBL" id="GLQ75666.1"/>
    </source>
</evidence>
<name>A0AAV5NY91_9VIBR</name>
<gene>
    <name evidence="1" type="ORF">GCM10007932_50290</name>
</gene>
<dbReference type="Proteomes" id="UP001156690">
    <property type="component" value="Unassembled WGS sequence"/>
</dbReference>